<reference evidence="1" key="2">
    <citation type="journal article" date="2015" name="Fish Shellfish Immunol.">
        <title>Early steps in the European eel (Anguilla anguilla)-Vibrio vulnificus interaction in the gills: Role of the RtxA13 toxin.</title>
        <authorList>
            <person name="Callol A."/>
            <person name="Pajuelo D."/>
            <person name="Ebbesson L."/>
            <person name="Teles M."/>
            <person name="MacKenzie S."/>
            <person name="Amaro C."/>
        </authorList>
    </citation>
    <scope>NUCLEOTIDE SEQUENCE</scope>
</reference>
<sequence length="38" mass="4544">MVGPPFHPTQLCWLEDARVRSLCMDFILFLLFCFLVKR</sequence>
<dbReference type="AlphaFoldDB" id="A0A0E9W873"/>
<accession>A0A0E9W873</accession>
<reference evidence="1" key="1">
    <citation type="submission" date="2014-11" db="EMBL/GenBank/DDBJ databases">
        <authorList>
            <person name="Amaro Gonzalez C."/>
        </authorList>
    </citation>
    <scope>NUCLEOTIDE SEQUENCE</scope>
</reference>
<organism evidence="1">
    <name type="scientific">Anguilla anguilla</name>
    <name type="common">European freshwater eel</name>
    <name type="synonym">Muraena anguilla</name>
    <dbReference type="NCBI Taxonomy" id="7936"/>
    <lineage>
        <taxon>Eukaryota</taxon>
        <taxon>Metazoa</taxon>
        <taxon>Chordata</taxon>
        <taxon>Craniata</taxon>
        <taxon>Vertebrata</taxon>
        <taxon>Euteleostomi</taxon>
        <taxon>Actinopterygii</taxon>
        <taxon>Neopterygii</taxon>
        <taxon>Teleostei</taxon>
        <taxon>Anguilliformes</taxon>
        <taxon>Anguillidae</taxon>
        <taxon>Anguilla</taxon>
    </lineage>
</organism>
<dbReference type="EMBL" id="GBXM01022015">
    <property type="protein sequence ID" value="JAH86562.1"/>
    <property type="molecule type" value="Transcribed_RNA"/>
</dbReference>
<proteinExistence type="predicted"/>
<evidence type="ECO:0000313" key="1">
    <source>
        <dbReference type="EMBL" id="JAH86562.1"/>
    </source>
</evidence>
<protein>
    <submittedName>
        <fullName evidence="1">Uncharacterized protein</fullName>
    </submittedName>
</protein>
<name>A0A0E9W873_ANGAN</name>